<evidence type="ECO:0000313" key="1">
    <source>
        <dbReference type="EMBL" id="XBY45019.1"/>
    </source>
</evidence>
<organism evidence="1">
    <name type="scientific">Methyloraptor flagellatus</name>
    <dbReference type="NCBI Taxonomy" id="3162530"/>
    <lineage>
        <taxon>Bacteria</taxon>
        <taxon>Pseudomonadati</taxon>
        <taxon>Pseudomonadota</taxon>
        <taxon>Alphaproteobacteria</taxon>
        <taxon>Hyphomicrobiales</taxon>
        <taxon>Ancalomicrobiaceae</taxon>
        <taxon>Methyloraptor</taxon>
    </lineage>
</organism>
<dbReference type="InterPro" id="IPR036388">
    <property type="entry name" value="WH-like_DNA-bd_sf"/>
</dbReference>
<proteinExistence type="predicted"/>
<dbReference type="PANTHER" id="PTHR30432">
    <property type="entry name" value="TRANSCRIPTIONAL REGULATOR MODE"/>
    <property type="match status" value="1"/>
</dbReference>
<dbReference type="SUPFAM" id="SSF46785">
    <property type="entry name" value="Winged helix' DNA-binding domain"/>
    <property type="match status" value="1"/>
</dbReference>
<gene>
    <name evidence="1" type="ORF">ABS361_01580</name>
</gene>
<dbReference type="PANTHER" id="PTHR30432:SF1">
    <property type="entry name" value="DNA-BINDING TRANSCRIPTIONAL DUAL REGULATOR MODE"/>
    <property type="match status" value="1"/>
</dbReference>
<dbReference type="AlphaFoldDB" id="A0AAU7XB68"/>
<sequence length="141" mass="14697">MDGSGGGKATGADLTITIALPNGVRLSAEDVALLEAIRRVRSITGAAKALGISYRKAWLMVDALARGFESPAVTTHPGRREGGSELTPFGERLIALYRSVERRSRSAAGAALGELVAGLDWSFRVEGADADLTARAATDEA</sequence>
<dbReference type="InterPro" id="IPR036390">
    <property type="entry name" value="WH_DNA-bd_sf"/>
</dbReference>
<dbReference type="EMBL" id="CP158568">
    <property type="protein sequence ID" value="XBY45019.1"/>
    <property type="molecule type" value="Genomic_DNA"/>
</dbReference>
<protein>
    <submittedName>
        <fullName evidence="1">ModE family transcriptional regulator</fullName>
    </submittedName>
</protein>
<dbReference type="InterPro" id="IPR051815">
    <property type="entry name" value="Molybdate_resp_trans_reg"/>
</dbReference>
<reference evidence="1" key="1">
    <citation type="submission" date="2024-06" db="EMBL/GenBank/DDBJ databases">
        <title>Methylostella associata gen. nov., sp. nov., a novel Ancalomicrobiaceae-affiliated facultatively methylotrophic bacteria that feed on methanotrophs of the genus Methylococcus.</title>
        <authorList>
            <person name="Saltykova V."/>
            <person name="Danilova O.V."/>
            <person name="Oshkin I.Y."/>
            <person name="Belova S.E."/>
            <person name="Pimenov N.V."/>
            <person name="Dedysh S.N."/>
        </authorList>
    </citation>
    <scope>NUCLEOTIDE SEQUENCE</scope>
    <source>
        <strain evidence="1">S20</strain>
    </source>
</reference>
<dbReference type="KEGG" id="mflg:ABS361_01580"/>
<name>A0AAU7XB68_9HYPH</name>
<dbReference type="Gene3D" id="1.10.10.10">
    <property type="entry name" value="Winged helix-like DNA-binding domain superfamily/Winged helix DNA-binding domain"/>
    <property type="match status" value="1"/>
</dbReference>
<accession>A0AAU7XB68</accession>
<dbReference type="RefSeq" id="WP_407050112.1">
    <property type="nucleotide sequence ID" value="NZ_CP158568.1"/>
</dbReference>